<dbReference type="EMBL" id="LIAE01009236">
    <property type="protein sequence ID" value="PAV70622.1"/>
    <property type="molecule type" value="Genomic_DNA"/>
</dbReference>
<accession>A0A2A2K9P4</accession>
<evidence type="ECO:0000313" key="6">
    <source>
        <dbReference type="Proteomes" id="UP000218231"/>
    </source>
</evidence>
<dbReference type="SMART" id="SM00175">
    <property type="entry name" value="RAB"/>
    <property type="match status" value="1"/>
</dbReference>
<feature type="region of interest" description="Disordered" evidence="4">
    <location>
        <begin position="25"/>
        <end position="71"/>
    </location>
</feature>
<evidence type="ECO:0000256" key="4">
    <source>
        <dbReference type="SAM" id="MobiDB-lite"/>
    </source>
</evidence>
<dbReference type="GO" id="GO:0003924">
    <property type="term" value="F:GTPase activity"/>
    <property type="evidence" value="ECO:0007669"/>
    <property type="project" value="InterPro"/>
</dbReference>
<reference evidence="5 6" key="1">
    <citation type="journal article" date="2017" name="Curr. Biol.">
        <title>Genome architecture and evolution of a unichromosomal asexual nematode.</title>
        <authorList>
            <person name="Fradin H."/>
            <person name="Zegar C."/>
            <person name="Gutwein M."/>
            <person name="Lucas J."/>
            <person name="Kovtun M."/>
            <person name="Corcoran D."/>
            <person name="Baugh L.R."/>
            <person name="Kiontke K."/>
            <person name="Gunsalus K."/>
            <person name="Fitch D.H."/>
            <person name="Piano F."/>
        </authorList>
    </citation>
    <scope>NUCLEOTIDE SEQUENCE [LARGE SCALE GENOMIC DNA]</scope>
    <source>
        <strain evidence="5">PF1309</strain>
    </source>
</reference>
<organism evidence="5 6">
    <name type="scientific">Diploscapter pachys</name>
    <dbReference type="NCBI Taxonomy" id="2018661"/>
    <lineage>
        <taxon>Eukaryota</taxon>
        <taxon>Metazoa</taxon>
        <taxon>Ecdysozoa</taxon>
        <taxon>Nematoda</taxon>
        <taxon>Chromadorea</taxon>
        <taxon>Rhabditida</taxon>
        <taxon>Rhabditina</taxon>
        <taxon>Rhabditomorpha</taxon>
        <taxon>Rhabditoidea</taxon>
        <taxon>Rhabditidae</taxon>
        <taxon>Diploscapter</taxon>
    </lineage>
</organism>
<dbReference type="GO" id="GO:0090385">
    <property type="term" value="P:phagosome-lysosome fusion"/>
    <property type="evidence" value="ECO:0007669"/>
    <property type="project" value="TreeGrafter"/>
</dbReference>
<feature type="compositionally biased region" description="Basic and acidic residues" evidence="4">
    <location>
        <begin position="43"/>
        <end position="59"/>
    </location>
</feature>
<evidence type="ECO:0000313" key="5">
    <source>
        <dbReference type="EMBL" id="PAV70622.1"/>
    </source>
</evidence>
<dbReference type="PROSITE" id="PS51419">
    <property type="entry name" value="RAB"/>
    <property type="match status" value="1"/>
</dbReference>
<dbReference type="Proteomes" id="UP000218231">
    <property type="component" value="Unassembled WGS sequence"/>
</dbReference>
<name>A0A2A2K9P4_9BILA</name>
<dbReference type="AlphaFoldDB" id="A0A2A2K9P4"/>
<dbReference type="Pfam" id="PF00071">
    <property type="entry name" value="Ras"/>
    <property type="match status" value="1"/>
</dbReference>
<dbReference type="GO" id="GO:0005770">
    <property type="term" value="C:late endosome"/>
    <property type="evidence" value="ECO:0007669"/>
    <property type="project" value="TreeGrafter"/>
</dbReference>
<dbReference type="STRING" id="2018661.A0A2A2K9P4"/>
<dbReference type="PANTHER" id="PTHR47981:SF39">
    <property type="entry name" value="RAS-RELATED PROTEIN RAB"/>
    <property type="match status" value="1"/>
</dbReference>
<dbReference type="GO" id="GO:0005525">
    <property type="term" value="F:GTP binding"/>
    <property type="evidence" value="ECO:0007669"/>
    <property type="project" value="UniProtKB-KW"/>
</dbReference>
<gene>
    <name evidence="5" type="ORF">WR25_02031</name>
</gene>
<keyword evidence="3" id="KW-0342">GTP-binding</keyword>
<dbReference type="Gene3D" id="3.40.50.300">
    <property type="entry name" value="P-loop containing nucleotide triphosphate hydrolases"/>
    <property type="match status" value="1"/>
</dbReference>
<proteinExistence type="inferred from homology"/>
<evidence type="ECO:0008006" key="7">
    <source>
        <dbReference type="Google" id="ProtNLM"/>
    </source>
</evidence>
<dbReference type="GO" id="GO:0008333">
    <property type="term" value="P:endosome to lysosome transport"/>
    <property type="evidence" value="ECO:0007669"/>
    <property type="project" value="TreeGrafter"/>
</dbReference>
<keyword evidence="2" id="KW-0547">Nucleotide-binding</keyword>
<evidence type="ECO:0000256" key="3">
    <source>
        <dbReference type="ARBA" id="ARBA00023134"/>
    </source>
</evidence>
<evidence type="ECO:0000256" key="2">
    <source>
        <dbReference type="ARBA" id="ARBA00022741"/>
    </source>
</evidence>
<keyword evidence="6" id="KW-1185">Reference proteome</keyword>
<comment type="caution">
    <text evidence="5">The sequence shown here is derived from an EMBL/GenBank/DDBJ whole genome shotgun (WGS) entry which is preliminary data.</text>
</comment>
<dbReference type="SUPFAM" id="SSF52540">
    <property type="entry name" value="P-loop containing nucleoside triphosphate hydrolases"/>
    <property type="match status" value="1"/>
</dbReference>
<dbReference type="InterPro" id="IPR027417">
    <property type="entry name" value="P-loop_NTPase"/>
</dbReference>
<dbReference type="OrthoDB" id="1436450at2759"/>
<dbReference type="GO" id="GO:0005764">
    <property type="term" value="C:lysosome"/>
    <property type="evidence" value="ECO:0007669"/>
    <property type="project" value="TreeGrafter"/>
</dbReference>
<protein>
    <recommendedName>
        <fullName evidence="7">Ras-related protein Rab</fullName>
    </recommendedName>
</protein>
<dbReference type="InterPro" id="IPR001806">
    <property type="entry name" value="Small_GTPase"/>
</dbReference>
<sequence length="215" mass="24001">MIITDSVIHVETTRSEKINPLEAWDGNEVEIEERQTEQNYNESDQKEKMPMEDDKKEGEGQGTGGLQKAKGQDRYGVMTRVYYKDAHAAIVVLDATRQRTTEGALRWKADLDAKVTLADGSPVPAVLLANKCDMENELTDEELENLEEENGFIASFRTSAKDNFGIDEAFRCVANKVLNTEKGGQYEVPFSNRDGNIRLSQASALHKTQSASCCF</sequence>
<dbReference type="PRINTS" id="PR00449">
    <property type="entry name" value="RASTRNSFRMNG"/>
</dbReference>
<evidence type="ECO:0000256" key="1">
    <source>
        <dbReference type="ARBA" id="ARBA00006270"/>
    </source>
</evidence>
<dbReference type="GO" id="GO:0045335">
    <property type="term" value="C:phagocytic vesicle"/>
    <property type="evidence" value="ECO:0007669"/>
    <property type="project" value="TreeGrafter"/>
</dbReference>
<comment type="similarity">
    <text evidence="1">Belongs to the small GTPase superfamily. Rab family.</text>
</comment>
<dbReference type="PANTHER" id="PTHR47981">
    <property type="entry name" value="RAB FAMILY"/>
    <property type="match status" value="1"/>
</dbReference>